<gene>
    <name evidence="17" type="ORF">NQ318_019142</name>
</gene>
<dbReference type="GO" id="GO:0020037">
    <property type="term" value="F:heme binding"/>
    <property type="evidence" value="ECO:0007669"/>
    <property type="project" value="InterPro"/>
</dbReference>
<reference evidence="17" key="1">
    <citation type="journal article" date="2023" name="Insect Mol. Biol.">
        <title>Genome sequencing provides insights into the evolution of gene families encoding plant cell wall-degrading enzymes in longhorned beetles.</title>
        <authorList>
            <person name="Shin N.R."/>
            <person name="Okamura Y."/>
            <person name="Kirsch R."/>
            <person name="Pauchet Y."/>
        </authorList>
    </citation>
    <scope>NUCLEOTIDE SEQUENCE</scope>
    <source>
        <strain evidence="17">AMC_N1</strain>
    </source>
</reference>
<evidence type="ECO:0000256" key="16">
    <source>
        <dbReference type="SAM" id="Phobius"/>
    </source>
</evidence>
<dbReference type="CDD" id="cd11056">
    <property type="entry name" value="CYP6-like"/>
    <property type="match status" value="1"/>
</dbReference>
<dbReference type="InterPro" id="IPR001128">
    <property type="entry name" value="Cyt_P450"/>
</dbReference>
<evidence type="ECO:0000256" key="10">
    <source>
        <dbReference type="ARBA" id="ARBA00023002"/>
    </source>
</evidence>
<comment type="caution">
    <text evidence="17">The sequence shown here is derived from an EMBL/GenBank/DDBJ whole genome shotgun (WGS) entry which is preliminary data.</text>
</comment>
<evidence type="ECO:0000313" key="17">
    <source>
        <dbReference type="EMBL" id="KAJ8953902.1"/>
    </source>
</evidence>
<keyword evidence="8" id="KW-0256">Endoplasmic reticulum</keyword>
<evidence type="ECO:0000256" key="14">
    <source>
        <dbReference type="PIRSR" id="PIRSR602403-1"/>
    </source>
</evidence>
<keyword evidence="6 14" id="KW-0349">Heme</keyword>
<name>A0AAV8YS84_9CUCU</name>
<dbReference type="Proteomes" id="UP001162162">
    <property type="component" value="Unassembled WGS sequence"/>
</dbReference>
<dbReference type="SUPFAM" id="SSF48264">
    <property type="entry name" value="Cytochrome P450"/>
    <property type="match status" value="1"/>
</dbReference>
<evidence type="ECO:0000313" key="18">
    <source>
        <dbReference type="Proteomes" id="UP001162162"/>
    </source>
</evidence>
<dbReference type="Pfam" id="PF00067">
    <property type="entry name" value="p450"/>
    <property type="match status" value="1"/>
</dbReference>
<protein>
    <recommendedName>
        <fullName evidence="19">Cytochrome P450</fullName>
    </recommendedName>
</protein>
<comment type="cofactor">
    <cofactor evidence="1 14">
        <name>heme</name>
        <dbReference type="ChEBI" id="CHEBI:30413"/>
    </cofactor>
</comment>
<keyword evidence="11 14" id="KW-0408">Iron</keyword>
<keyword evidence="13 16" id="KW-0472">Membrane</keyword>
<dbReference type="InterPro" id="IPR017972">
    <property type="entry name" value="Cyt_P450_CS"/>
</dbReference>
<keyword evidence="16" id="KW-0812">Transmembrane</keyword>
<dbReference type="InterPro" id="IPR050476">
    <property type="entry name" value="Insect_CytP450_Detox"/>
</dbReference>
<feature type="transmembrane region" description="Helical" evidence="16">
    <location>
        <begin position="6"/>
        <end position="23"/>
    </location>
</feature>
<comment type="subcellular location">
    <subcellularLocation>
        <location evidence="4">Endoplasmic reticulum membrane</location>
        <topology evidence="4">Peripheral membrane protein</topology>
    </subcellularLocation>
    <subcellularLocation>
        <location evidence="3">Microsome membrane</location>
        <topology evidence="3">Peripheral membrane protein</topology>
    </subcellularLocation>
</comment>
<evidence type="ECO:0000256" key="4">
    <source>
        <dbReference type="ARBA" id="ARBA00004406"/>
    </source>
</evidence>
<keyword evidence="10 15" id="KW-0560">Oxidoreductase</keyword>
<evidence type="ECO:0000256" key="12">
    <source>
        <dbReference type="ARBA" id="ARBA00023033"/>
    </source>
</evidence>
<dbReference type="PRINTS" id="PR00465">
    <property type="entry name" value="EP450IV"/>
</dbReference>
<evidence type="ECO:0000256" key="5">
    <source>
        <dbReference type="ARBA" id="ARBA00010617"/>
    </source>
</evidence>
<evidence type="ECO:0000256" key="15">
    <source>
        <dbReference type="RuleBase" id="RU000461"/>
    </source>
</evidence>
<dbReference type="GO" id="GO:0004497">
    <property type="term" value="F:monooxygenase activity"/>
    <property type="evidence" value="ECO:0007669"/>
    <property type="project" value="UniProtKB-KW"/>
</dbReference>
<keyword evidence="7 14" id="KW-0479">Metal-binding</keyword>
<evidence type="ECO:0000256" key="3">
    <source>
        <dbReference type="ARBA" id="ARBA00004174"/>
    </source>
</evidence>
<dbReference type="GO" id="GO:0005789">
    <property type="term" value="C:endoplasmic reticulum membrane"/>
    <property type="evidence" value="ECO:0007669"/>
    <property type="project" value="UniProtKB-SubCell"/>
</dbReference>
<dbReference type="Gene3D" id="1.10.630.10">
    <property type="entry name" value="Cytochrome P450"/>
    <property type="match status" value="1"/>
</dbReference>
<evidence type="ECO:0000256" key="6">
    <source>
        <dbReference type="ARBA" id="ARBA00022617"/>
    </source>
</evidence>
<keyword evidence="12 15" id="KW-0503">Monooxygenase</keyword>
<evidence type="ECO:0008006" key="19">
    <source>
        <dbReference type="Google" id="ProtNLM"/>
    </source>
</evidence>
<dbReference type="EMBL" id="JAPWTK010000052">
    <property type="protein sequence ID" value="KAJ8953902.1"/>
    <property type="molecule type" value="Genomic_DNA"/>
</dbReference>
<dbReference type="FunFam" id="1.10.630.10:FF:000042">
    <property type="entry name" value="Cytochrome P450"/>
    <property type="match status" value="1"/>
</dbReference>
<dbReference type="InterPro" id="IPR036396">
    <property type="entry name" value="Cyt_P450_sf"/>
</dbReference>
<evidence type="ECO:0000256" key="1">
    <source>
        <dbReference type="ARBA" id="ARBA00001971"/>
    </source>
</evidence>
<dbReference type="PANTHER" id="PTHR24292:SF54">
    <property type="entry name" value="CYP9F3-RELATED"/>
    <property type="match status" value="1"/>
</dbReference>
<comment type="similarity">
    <text evidence="5 15">Belongs to the cytochrome P450 family.</text>
</comment>
<dbReference type="PANTHER" id="PTHR24292">
    <property type="entry name" value="CYTOCHROME P450"/>
    <property type="match status" value="1"/>
</dbReference>
<evidence type="ECO:0000256" key="2">
    <source>
        <dbReference type="ARBA" id="ARBA00003690"/>
    </source>
</evidence>
<dbReference type="PRINTS" id="PR00385">
    <property type="entry name" value="P450"/>
</dbReference>
<evidence type="ECO:0000256" key="7">
    <source>
        <dbReference type="ARBA" id="ARBA00022723"/>
    </source>
</evidence>
<dbReference type="PROSITE" id="PS00086">
    <property type="entry name" value="CYTOCHROME_P450"/>
    <property type="match status" value="1"/>
</dbReference>
<dbReference type="AlphaFoldDB" id="A0AAV8YS84"/>
<dbReference type="GO" id="GO:0005506">
    <property type="term" value="F:iron ion binding"/>
    <property type="evidence" value="ECO:0007669"/>
    <property type="project" value="InterPro"/>
</dbReference>
<organism evidence="17 18">
    <name type="scientific">Aromia moschata</name>
    <dbReference type="NCBI Taxonomy" id="1265417"/>
    <lineage>
        <taxon>Eukaryota</taxon>
        <taxon>Metazoa</taxon>
        <taxon>Ecdysozoa</taxon>
        <taxon>Arthropoda</taxon>
        <taxon>Hexapoda</taxon>
        <taxon>Insecta</taxon>
        <taxon>Pterygota</taxon>
        <taxon>Neoptera</taxon>
        <taxon>Endopterygota</taxon>
        <taxon>Coleoptera</taxon>
        <taxon>Polyphaga</taxon>
        <taxon>Cucujiformia</taxon>
        <taxon>Chrysomeloidea</taxon>
        <taxon>Cerambycidae</taxon>
        <taxon>Cerambycinae</taxon>
        <taxon>Callichromatini</taxon>
        <taxon>Aromia</taxon>
    </lineage>
</organism>
<comment type="function">
    <text evidence="2">May be involved in the metabolism of insect hormones and in the breakdown of synthetic insecticides.</text>
</comment>
<evidence type="ECO:0000256" key="13">
    <source>
        <dbReference type="ARBA" id="ARBA00023136"/>
    </source>
</evidence>
<dbReference type="GO" id="GO:0016705">
    <property type="term" value="F:oxidoreductase activity, acting on paired donors, with incorporation or reduction of molecular oxygen"/>
    <property type="evidence" value="ECO:0007669"/>
    <property type="project" value="InterPro"/>
</dbReference>
<evidence type="ECO:0000256" key="8">
    <source>
        <dbReference type="ARBA" id="ARBA00022824"/>
    </source>
</evidence>
<proteinExistence type="inferred from homology"/>
<sequence length="525" mass="60830">MWLAILFTFVIAYIIYYFCFKPYNYWKNRNIVYEIPLPLVGNFGSTLLRKKHVSEVNEYLYKKYSNERYVGIYVFTKPALLVRDIELIRRICVEEFDHFSDRVTLFDKDFDSELGNVLTNLKGKQWKKTRDFLELVFAPAQMKGIFDLMSDCTETLVSRFSSEIETLVEVRLYDVFSKLENDITCSTCFAAKNDDASFKMHQGLKNFGPMEKLKMSLIQIVPCIAELFEIQVYPTSKTEFFKKLIMEAIQKQRSAHTPRHDFVHYLMEAKSGALHKERDETIEVSDEESEVEKSDDSTTEWTDDAIATQALIFLNSHSGLEPFITATSFVAYELALHPDVQVKLQEEIDNVLQTAKTTKVTYEAILKMKYLDCVVSESLRKWPPIYQIDRECVKNYFEVDLSIPDDEKIVIEKGTAIIIPIMAIHRDPNYFPDPQRFNPERFSAESRDGIAPGTYIPFGYGPRRCIGSQFALLQMKLLVFHLLSKFDLVPTENTRTHLEASPFKCDRPSVAYTVLGLKHRKVTSL</sequence>
<evidence type="ECO:0000256" key="9">
    <source>
        <dbReference type="ARBA" id="ARBA00022848"/>
    </source>
</evidence>
<feature type="binding site" description="axial binding residue" evidence="14">
    <location>
        <position position="465"/>
    </location>
    <ligand>
        <name>heme</name>
        <dbReference type="ChEBI" id="CHEBI:30413"/>
    </ligand>
    <ligandPart>
        <name>Fe</name>
        <dbReference type="ChEBI" id="CHEBI:18248"/>
    </ligandPart>
</feature>
<dbReference type="InterPro" id="IPR002403">
    <property type="entry name" value="Cyt_P450_E_grp-IV"/>
</dbReference>
<keyword evidence="9" id="KW-0492">Microsome</keyword>
<accession>A0AAV8YS84</accession>
<keyword evidence="18" id="KW-1185">Reference proteome</keyword>
<evidence type="ECO:0000256" key="11">
    <source>
        <dbReference type="ARBA" id="ARBA00023004"/>
    </source>
</evidence>
<keyword evidence="16" id="KW-1133">Transmembrane helix</keyword>